<comment type="caution">
    <text evidence="2">The sequence shown here is derived from an EMBL/GenBank/DDBJ whole genome shotgun (WGS) entry which is preliminary data.</text>
</comment>
<protein>
    <recommendedName>
        <fullName evidence="1">Replication-associated protein ORF2/G2P domain-containing protein</fullName>
    </recommendedName>
</protein>
<proteinExistence type="predicted"/>
<evidence type="ECO:0000259" key="1">
    <source>
        <dbReference type="Pfam" id="PF23343"/>
    </source>
</evidence>
<evidence type="ECO:0000313" key="2">
    <source>
        <dbReference type="EMBL" id="OAM88046.1"/>
    </source>
</evidence>
<reference evidence="2 3" key="1">
    <citation type="submission" date="2016-01" db="EMBL/GenBank/DDBJ databases">
        <title>High potential of lignocellulose degradation of a new Verrucomicrobia species.</title>
        <authorList>
            <person name="Wang Y."/>
            <person name="Shi Y."/>
            <person name="Qiu Z."/>
            <person name="Liu S."/>
            <person name="Yang H."/>
        </authorList>
    </citation>
    <scope>NUCLEOTIDE SEQUENCE [LARGE SCALE GENOMIC DNA]</scope>
    <source>
        <strain evidence="2 3">TSB47</strain>
    </source>
</reference>
<dbReference type="Pfam" id="PF23343">
    <property type="entry name" value="REP_ORF2-G2P"/>
    <property type="match status" value="1"/>
</dbReference>
<dbReference type="OrthoDB" id="199375at2"/>
<feature type="domain" description="Replication-associated protein ORF2/G2P" evidence="1">
    <location>
        <begin position="23"/>
        <end position="117"/>
    </location>
</feature>
<accession>A0A178IG93</accession>
<gene>
    <name evidence="2" type="ORF">AW736_21305</name>
</gene>
<name>A0A178IG93_9BACT</name>
<sequence length="188" mass="22307">MNKSKVAFIMSVEKLFDESEHVYMWTLTFREVMPVWWYMNTHTLFVREVQKWYKNFKGLRVTEVHDMHGIHYHWLVDTWMDADLIRMIGKRFGIGRVHVVEADRGAALYLAKYMSKKGQAPMFRKLSKWGTLGGFVPCRVGDIEIQSKTRDRLDKLRAVWCSEHKKKQVPFGEMLRLIHKAIMLGDEQ</sequence>
<dbReference type="STRING" id="1184151.AW736_21305"/>
<dbReference type="EMBL" id="LRRQ01000149">
    <property type="protein sequence ID" value="OAM88046.1"/>
    <property type="molecule type" value="Genomic_DNA"/>
</dbReference>
<dbReference type="RefSeq" id="WP_068772299.1">
    <property type="nucleotide sequence ID" value="NZ_CP109796.1"/>
</dbReference>
<organism evidence="2 3">
    <name type="scientific">Termitidicoccus mucosus</name>
    <dbReference type="NCBI Taxonomy" id="1184151"/>
    <lineage>
        <taxon>Bacteria</taxon>
        <taxon>Pseudomonadati</taxon>
        <taxon>Verrucomicrobiota</taxon>
        <taxon>Opitutia</taxon>
        <taxon>Opitutales</taxon>
        <taxon>Opitutaceae</taxon>
        <taxon>Termitidicoccus</taxon>
    </lineage>
</organism>
<dbReference type="AlphaFoldDB" id="A0A178IG93"/>
<dbReference type="InterPro" id="IPR056906">
    <property type="entry name" value="ORF2/G2P_dom"/>
</dbReference>
<evidence type="ECO:0000313" key="3">
    <source>
        <dbReference type="Proteomes" id="UP000078486"/>
    </source>
</evidence>
<dbReference type="Proteomes" id="UP000078486">
    <property type="component" value="Unassembled WGS sequence"/>
</dbReference>
<keyword evidence="3" id="KW-1185">Reference proteome</keyword>